<dbReference type="EMBL" id="FMSV02000512">
    <property type="protein sequence ID" value="SEH07006.1"/>
    <property type="molecule type" value="Genomic_DNA"/>
</dbReference>
<organism evidence="2 3">
    <name type="scientific">Candidatus Venteria ishoeyi</name>
    <dbReference type="NCBI Taxonomy" id="1899563"/>
    <lineage>
        <taxon>Bacteria</taxon>
        <taxon>Pseudomonadati</taxon>
        <taxon>Pseudomonadota</taxon>
        <taxon>Gammaproteobacteria</taxon>
        <taxon>Thiotrichales</taxon>
        <taxon>Thiotrichaceae</taxon>
        <taxon>Venteria</taxon>
    </lineage>
</organism>
<dbReference type="RefSeq" id="WP_103920723.1">
    <property type="nucleotide sequence ID" value="NZ_FMSV02000512.1"/>
</dbReference>
<name>A0A1H6FCW9_9GAMM</name>
<gene>
    <name evidence="2" type="ORF">MBHS_02872</name>
</gene>
<protein>
    <recommendedName>
        <fullName evidence="4">DUF302 domain-containing protein</fullName>
    </recommendedName>
</protein>
<keyword evidence="3" id="KW-1185">Reference proteome</keyword>
<proteinExistence type="predicted"/>
<dbReference type="Proteomes" id="UP000236724">
    <property type="component" value="Unassembled WGS sequence"/>
</dbReference>
<reference evidence="2 3" key="1">
    <citation type="submission" date="2016-10" db="EMBL/GenBank/DDBJ databases">
        <authorList>
            <person name="de Groot N.N."/>
        </authorList>
    </citation>
    <scope>NUCLEOTIDE SEQUENCE [LARGE SCALE GENOMIC DNA]</scope>
    <source>
        <strain evidence="2">MBHS1</strain>
    </source>
</reference>
<feature type="chain" id="PRO_5014796321" description="DUF302 domain-containing protein" evidence="1">
    <location>
        <begin position="22"/>
        <end position="162"/>
    </location>
</feature>
<dbReference type="AlphaFoldDB" id="A0A1H6FCW9"/>
<dbReference type="Gene3D" id="3.30.310.70">
    <property type="entry name" value="TT1751-like domain"/>
    <property type="match status" value="1"/>
</dbReference>
<feature type="signal peptide" evidence="1">
    <location>
        <begin position="1"/>
        <end position="21"/>
    </location>
</feature>
<dbReference type="InterPro" id="IPR035923">
    <property type="entry name" value="TT1751-like_sf"/>
</dbReference>
<evidence type="ECO:0008006" key="4">
    <source>
        <dbReference type="Google" id="ProtNLM"/>
    </source>
</evidence>
<evidence type="ECO:0000313" key="3">
    <source>
        <dbReference type="Proteomes" id="UP000236724"/>
    </source>
</evidence>
<evidence type="ECO:0000313" key="2">
    <source>
        <dbReference type="EMBL" id="SEH07006.1"/>
    </source>
</evidence>
<evidence type="ECO:0000256" key="1">
    <source>
        <dbReference type="SAM" id="SignalP"/>
    </source>
</evidence>
<keyword evidence="1" id="KW-0732">Signal</keyword>
<accession>A0A1H6FCW9</accession>
<dbReference type="SUPFAM" id="SSF103247">
    <property type="entry name" value="TT1751-like"/>
    <property type="match status" value="1"/>
</dbReference>
<sequence>MLLLLRFCCSCLLLASFSVLSAKTDEASIYQYAVQADFAATYKTLHSGLQAEGFRLNALPDFTAYSVSDKQYQYSVKKINRLTIYQSQETMEISQLEPALLALFPLRLTLIKQADMSIILFLRPSHLAQADSPALPLLRTIEQKIIQRIEQTLSPLASQEQP</sequence>